<feature type="domain" description="AMP-dependent synthetase/ligase" evidence="2">
    <location>
        <begin position="27"/>
        <end position="409"/>
    </location>
</feature>
<comment type="similarity">
    <text evidence="1">Belongs to the ATP-dependent AMP-binding enzyme family.</text>
</comment>
<sequence length="568" mass="60161">MAAARSVLDWLENPAEDNGIRFSGPDGTWDFWSYSRLAALTRQFAAGLTQRGIGNGQRVTLIQSSGPHFVASFFGAMLAGAVPSPAAPPLVFGDIAAYADHVNGLVHTARSALVVADAQLVDTIREILADAAAAPPVADFGDVPATEPADRTGRTSARDLALLQFTSGSTGRSRGVEVSHGALASNVAAIHRWLRWTPADATASWLPVHHDMGLIGCLVAPVVMGGDLWLLAPGDFLREPARYLRCFGEFGARLTAMPNFGLEYVTRRVSPDALTDCDFTAWRAVIIGAEHIDPDSLRRFHAALAPFGLSRQALLPAYGLAESTLAVTGVPLDEDWTCAIVDPDALAVGSPLRQVPDGQPIVGCGRPLAGLTVSIVDSDRAELSNGPAELPEGTVGEIVVRGSSVADGYADSRDTRTTTLSAGELRSGDAGFVLDGQLFVLGRLGDSIKIRGTTVFAEDLEAAMAGLGLRAHRCAVLLGMHRQQPTVVAMLEQELSESAIDTLVALLRRRTETARIVLVTAARGAIARTSSGKVRRRQLWNAFVTGQLPGTVLYDTQEPKLATGGRRS</sequence>
<evidence type="ECO:0000259" key="2">
    <source>
        <dbReference type="Pfam" id="PF00501"/>
    </source>
</evidence>
<accession>A0ABX8RFR4</accession>
<protein>
    <submittedName>
        <fullName evidence="3">AMP-binding protein</fullName>
    </submittedName>
</protein>
<dbReference type="InterPro" id="IPR000873">
    <property type="entry name" value="AMP-dep_synth/lig_dom"/>
</dbReference>
<reference evidence="3 4" key="1">
    <citation type="submission" date="2021-07" db="EMBL/GenBank/DDBJ databases">
        <title>Whole Genome Sequence of Nocardia Iowensis.</title>
        <authorList>
            <person name="Lamm A."/>
            <person name="Collins-Fairclough A.M."/>
            <person name="Bunk B."/>
            <person name="Sproer C."/>
        </authorList>
    </citation>
    <scope>NUCLEOTIDE SEQUENCE [LARGE SCALE GENOMIC DNA]</scope>
    <source>
        <strain evidence="3 4">NRRL 5646</strain>
    </source>
</reference>
<proteinExistence type="inferred from homology"/>
<dbReference type="PANTHER" id="PTHR22754:SF32">
    <property type="entry name" value="DISCO-INTERACTING PROTEIN 2"/>
    <property type="match status" value="1"/>
</dbReference>
<dbReference type="RefSeq" id="WP_218469321.1">
    <property type="nucleotide sequence ID" value="NZ_BAABJN010000008.1"/>
</dbReference>
<dbReference type="PANTHER" id="PTHR22754">
    <property type="entry name" value="DISCO-INTERACTING PROTEIN 2 DIP2 -RELATED"/>
    <property type="match status" value="1"/>
</dbReference>
<organism evidence="3 4">
    <name type="scientific">Nocardia iowensis</name>
    <dbReference type="NCBI Taxonomy" id="204891"/>
    <lineage>
        <taxon>Bacteria</taxon>
        <taxon>Bacillati</taxon>
        <taxon>Actinomycetota</taxon>
        <taxon>Actinomycetes</taxon>
        <taxon>Mycobacteriales</taxon>
        <taxon>Nocardiaceae</taxon>
        <taxon>Nocardia</taxon>
    </lineage>
</organism>
<evidence type="ECO:0000256" key="1">
    <source>
        <dbReference type="ARBA" id="ARBA00006432"/>
    </source>
</evidence>
<dbReference type="EMBL" id="CP078145">
    <property type="protein sequence ID" value="QXN88438.1"/>
    <property type="molecule type" value="Genomic_DNA"/>
</dbReference>
<dbReference type="PROSITE" id="PS00455">
    <property type="entry name" value="AMP_BINDING"/>
    <property type="match status" value="1"/>
</dbReference>
<dbReference type="Pfam" id="PF00501">
    <property type="entry name" value="AMP-binding"/>
    <property type="match status" value="1"/>
</dbReference>
<name>A0ABX8RFR4_NOCIO</name>
<evidence type="ECO:0000313" key="3">
    <source>
        <dbReference type="EMBL" id="QXN88438.1"/>
    </source>
</evidence>
<gene>
    <name evidence="3" type="ORF">KV110_22845</name>
</gene>
<dbReference type="InterPro" id="IPR020845">
    <property type="entry name" value="AMP-binding_CS"/>
</dbReference>
<dbReference type="Proteomes" id="UP000694257">
    <property type="component" value="Chromosome"/>
</dbReference>
<keyword evidence="4" id="KW-1185">Reference proteome</keyword>
<evidence type="ECO:0000313" key="4">
    <source>
        <dbReference type="Proteomes" id="UP000694257"/>
    </source>
</evidence>